<reference evidence="2" key="1">
    <citation type="journal article" date="2020" name="Phytopathology">
        <title>Genome sequence of the chestnut blight fungus Cryphonectria parasitica EP155: A fundamental resource for an archetypical invasive plant pathogen.</title>
        <authorList>
            <person name="Crouch J.A."/>
            <person name="Dawe A."/>
            <person name="Aerts A."/>
            <person name="Barry K."/>
            <person name="Churchill A.C.L."/>
            <person name="Grimwood J."/>
            <person name="Hillman B."/>
            <person name="Milgroom M.G."/>
            <person name="Pangilinan J."/>
            <person name="Smith M."/>
            <person name="Salamov A."/>
            <person name="Schmutz J."/>
            <person name="Yadav J."/>
            <person name="Grigoriev I.V."/>
            <person name="Nuss D."/>
        </authorList>
    </citation>
    <scope>NUCLEOTIDE SEQUENCE</scope>
    <source>
        <strain evidence="2">EP155</strain>
    </source>
</reference>
<organism evidence="2 3">
    <name type="scientific">Cryphonectria parasitica (strain ATCC 38755 / EP155)</name>
    <dbReference type="NCBI Taxonomy" id="660469"/>
    <lineage>
        <taxon>Eukaryota</taxon>
        <taxon>Fungi</taxon>
        <taxon>Dikarya</taxon>
        <taxon>Ascomycota</taxon>
        <taxon>Pezizomycotina</taxon>
        <taxon>Sordariomycetes</taxon>
        <taxon>Sordariomycetidae</taxon>
        <taxon>Diaporthales</taxon>
        <taxon>Cryphonectriaceae</taxon>
        <taxon>Cryphonectria-Endothia species complex</taxon>
        <taxon>Cryphonectria</taxon>
    </lineage>
</organism>
<name>A0A9P5CJZ7_CRYP1</name>
<dbReference type="Proteomes" id="UP000803844">
    <property type="component" value="Unassembled WGS sequence"/>
</dbReference>
<feature type="non-terminal residue" evidence="2">
    <location>
        <position position="113"/>
    </location>
</feature>
<feature type="compositionally biased region" description="Basic and acidic residues" evidence="1">
    <location>
        <begin position="49"/>
        <end position="66"/>
    </location>
</feature>
<evidence type="ECO:0000313" key="3">
    <source>
        <dbReference type="Proteomes" id="UP000803844"/>
    </source>
</evidence>
<evidence type="ECO:0000313" key="2">
    <source>
        <dbReference type="EMBL" id="KAF3761523.1"/>
    </source>
</evidence>
<dbReference type="OrthoDB" id="423498at2759"/>
<comment type="caution">
    <text evidence="2">The sequence shown here is derived from an EMBL/GenBank/DDBJ whole genome shotgun (WGS) entry which is preliminary data.</text>
</comment>
<feature type="non-terminal residue" evidence="2">
    <location>
        <position position="1"/>
    </location>
</feature>
<dbReference type="AlphaFoldDB" id="A0A9P5CJZ7"/>
<dbReference type="RefSeq" id="XP_040772502.1">
    <property type="nucleotide sequence ID" value="XM_040916253.1"/>
</dbReference>
<protein>
    <submittedName>
        <fullName evidence="2">Uncharacterized protein</fullName>
    </submittedName>
</protein>
<dbReference type="PANTHER" id="PTHR42090">
    <property type="match status" value="1"/>
</dbReference>
<evidence type="ECO:0000256" key="1">
    <source>
        <dbReference type="SAM" id="MobiDB-lite"/>
    </source>
</evidence>
<sequence length="113" mass="12052">RAYQTSCALRLPYKDDQDRESVKPRSNEGTQSNLDDDAAAHTDTAFDSSETRPEKEKESAGKEGGKDGNPLESSGASHDESVPLGQDGGGEMHQTTKSDRSKASGPGEQKKKG</sequence>
<accession>A0A9P5CJZ7</accession>
<feature type="region of interest" description="Disordered" evidence="1">
    <location>
        <begin position="1"/>
        <end position="113"/>
    </location>
</feature>
<keyword evidence="3" id="KW-1185">Reference proteome</keyword>
<dbReference type="GeneID" id="63833382"/>
<feature type="compositionally biased region" description="Basic and acidic residues" evidence="1">
    <location>
        <begin position="94"/>
        <end position="113"/>
    </location>
</feature>
<feature type="compositionally biased region" description="Basic and acidic residues" evidence="1">
    <location>
        <begin position="12"/>
        <end position="26"/>
    </location>
</feature>
<proteinExistence type="predicted"/>
<dbReference type="EMBL" id="MU032351">
    <property type="protein sequence ID" value="KAF3761523.1"/>
    <property type="molecule type" value="Genomic_DNA"/>
</dbReference>
<dbReference type="PANTHER" id="PTHR42090:SF1">
    <property type="match status" value="1"/>
</dbReference>
<gene>
    <name evidence="2" type="ORF">M406DRAFT_244186</name>
</gene>